<sequence length="351" mass="39574">MDLEQKIEKIKECLKDKEVIIAFSGGADSTLIAKIAKDVCKEAAAVTVDNGVLPPDCISNATEIAKEIGIPHEVVRYNLMENETFKSNLPSRCFICKNEMYNKLQDIANEKGIYTLIDGTNISDLLEDRPGIMVNYEKNIVSPLVYAGFTDEDVRKTLKKLNVHYSTSTTCFATRISRYSEISPKKINRISYGESFIKNMVRDGPVRVRDDNNIARIEVGNVEKLLNMGILNHINSELKSVGFKRVALDISGYGEPEKELVVYKPCKDEENKIMFETELPYELDIKNTCSELKKLGSTKCSEQMGIAMLEIEGRNVTVFKTGKIVARRVTDKEDAEKVLIDVLPCIRRKLE</sequence>
<dbReference type="OrthoDB" id="61764at2157"/>
<dbReference type="NCBIfam" id="TIGR00268">
    <property type="entry name" value="ATP-dependent sacrificial sulfur transferase LarE"/>
    <property type="match status" value="1"/>
</dbReference>
<proteinExistence type="predicted"/>
<dbReference type="InterPro" id="IPR018317">
    <property type="entry name" value="QueC"/>
</dbReference>
<evidence type="ECO:0000313" key="3">
    <source>
        <dbReference type="Proteomes" id="UP000217784"/>
    </source>
</evidence>
<gene>
    <name evidence="2" type="ORF">ASJ80_05960</name>
</gene>
<protein>
    <submittedName>
        <fullName evidence="2">ATP-utilizing protein</fullName>
    </submittedName>
</protein>
<dbReference type="Gene3D" id="3.40.50.620">
    <property type="entry name" value="HUPs"/>
    <property type="match status" value="1"/>
</dbReference>
<dbReference type="InterPro" id="IPR005232">
    <property type="entry name" value="LarE"/>
</dbReference>
<dbReference type="PANTHER" id="PTHR43169">
    <property type="entry name" value="EXSB FAMILY PROTEIN"/>
    <property type="match status" value="1"/>
</dbReference>
<evidence type="ECO:0000313" key="2">
    <source>
        <dbReference type="EMBL" id="PAV04386.1"/>
    </source>
</evidence>
<reference evidence="2 3" key="1">
    <citation type="journal article" date="2017" name="BMC Genomics">
        <title>Genomic analysis of methanogenic archaea reveals a shift towards energy conservation.</title>
        <authorList>
            <person name="Gilmore S.P."/>
            <person name="Henske J.K."/>
            <person name="Sexton J.A."/>
            <person name="Solomon K.V."/>
            <person name="Seppala S."/>
            <person name="Yoo J.I."/>
            <person name="Huyett L.M."/>
            <person name="Pressman A."/>
            <person name="Cogan J.Z."/>
            <person name="Kivenson V."/>
            <person name="Peng X."/>
            <person name="Tan Y."/>
            <person name="Valentine D.L."/>
            <person name="O'Malley M.A."/>
        </authorList>
    </citation>
    <scope>NUCLEOTIDE SEQUENCE [LARGE SCALE GENOMIC DNA]</scope>
    <source>
        <strain evidence="2 3">M.o.H.</strain>
    </source>
</reference>
<organism evidence="2 3">
    <name type="scientific">Methanobacterium bryantii</name>
    <dbReference type="NCBI Taxonomy" id="2161"/>
    <lineage>
        <taxon>Archaea</taxon>
        <taxon>Methanobacteriati</taxon>
        <taxon>Methanobacteriota</taxon>
        <taxon>Methanomada group</taxon>
        <taxon>Methanobacteria</taxon>
        <taxon>Methanobacteriales</taxon>
        <taxon>Methanobacteriaceae</taxon>
        <taxon>Methanobacterium</taxon>
    </lineage>
</organism>
<accession>A0A2A2H4Z6</accession>
<dbReference type="SUPFAM" id="SSF52402">
    <property type="entry name" value="Adenine nucleotide alpha hydrolases-like"/>
    <property type="match status" value="1"/>
</dbReference>
<dbReference type="GO" id="GO:0016783">
    <property type="term" value="F:sulfurtransferase activity"/>
    <property type="evidence" value="ECO:0007669"/>
    <property type="project" value="InterPro"/>
</dbReference>
<keyword evidence="3" id="KW-1185">Reference proteome</keyword>
<dbReference type="InterPro" id="IPR006171">
    <property type="entry name" value="TOPRIM_dom"/>
</dbReference>
<dbReference type="Pfam" id="PF06508">
    <property type="entry name" value="QueC"/>
    <property type="match status" value="1"/>
</dbReference>
<dbReference type="EMBL" id="LMVM01000023">
    <property type="protein sequence ID" value="PAV04386.1"/>
    <property type="molecule type" value="Genomic_DNA"/>
</dbReference>
<name>A0A2A2H4Z6_METBR</name>
<feature type="domain" description="Toprim" evidence="1">
    <location>
        <begin position="1"/>
        <end position="55"/>
    </location>
</feature>
<dbReference type="PROSITE" id="PS50880">
    <property type="entry name" value="TOPRIM"/>
    <property type="match status" value="1"/>
</dbReference>
<dbReference type="CDD" id="cd01990">
    <property type="entry name" value="LarE-like"/>
    <property type="match status" value="1"/>
</dbReference>
<dbReference type="Proteomes" id="UP000217784">
    <property type="component" value="Unassembled WGS sequence"/>
</dbReference>
<evidence type="ECO:0000259" key="1">
    <source>
        <dbReference type="PROSITE" id="PS50880"/>
    </source>
</evidence>
<dbReference type="InterPro" id="IPR052188">
    <property type="entry name" value="Ni-pincer_cofactor_biosynth"/>
</dbReference>
<dbReference type="InterPro" id="IPR014729">
    <property type="entry name" value="Rossmann-like_a/b/a_fold"/>
</dbReference>
<dbReference type="PANTHER" id="PTHR43169:SF2">
    <property type="entry name" value="NAD_GMP SYNTHASE DOMAIN-CONTAINING PROTEIN"/>
    <property type="match status" value="1"/>
</dbReference>
<dbReference type="AlphaFoldDB" id="A0A2A2H4Z6"/>
<dbReference type="RefSeq" id="WP_069585623.1">
    <property type="nucleotide sequence ID" value="NZ_LMVM01000023.1"/>
</dbReference>
<comment type="caution">
    <text evidence="2">The sequence shown here is derived from an EMBL/GenBank/DDBJ whole genome shotgun (WGS) entry which is preliminary data.</text>
</comment>